<dbReference type="SUPFAM" id="SSF50044">
    <property type="entry name" value="SH3-domain"/>
    <property type="match status" value="1"/>
</dbReference>
<dbReference type="AlphaFoldDB" id="A0A8C9WZS2"/>
<reference evidence="10" key="2">
    <citation type="submission" date="2025-09" db="UniProtKB">
        <authorList>
            <consortium name="Ensembl"/>
        </authorList>
    </citation>
    <scope>IDENTIFICATION</scope>
</reference>
<dbReference type="PROSITE" id="PS50003">
    <property type="entry name" value="PH_DOMAIN"/>
    <property type="match status" value="1"/>
</dbReference>
<feature type="region of interest" description="Disordered" evidence="6">
    <location>
        <begin position="455"/>
        <end position="522"/>
    </location>
</feature>
<dbReference type="Ensembl" id="ENSSLUT00000004065.1">
    <property type="protein sequence ID" value="ENSSLUP00000003941.1"/>
    <property type="gene ID" value="ENSSLUG00000001693.1"/>
</dbReference>
<dbReference type="SMART" id="SM00326">
    <property type="entry name" value="SH3"/>
    <property type="match status" value="1"/>
</dbReference>
<dbReference type="Gene3D" id="2.30.30.40">
    <property type="entry name" value="SH3 Domains"/>
    <property type="match status" value="1"/>
</dbReference>
<dbReference type="SMART" id="SM00233">
    <property type="entry name" value="PH"/>
    <property type="match status" value="1"/>
</dbReference>
<dbReference type="Pfam" id="PF00018">
    <property type="entry name" value="SH3_1"/>
    <property type="match status" value="1"/>
</dbReference>
<evidence type="ECO:0000313" key="10">
    <source>
        <dbReference type="Ensembl" id="ENSSLUP00000003941.1"/>
    </source>
</evidence>
<keyword evidence="3" id="KW-0963">Cytoplasm</keyword>
<feature type="compositionally biased region" description="Low complexity" evidence="6">
    <location>
        <begin position="470"/>
        <end position="495"/>
    </location>
</feature>
<organism evidence="10 11">
    <name type="scientific">Sander lucioperca</name>
    <name type="common">Pike-perch</name>
    <name type="synonym">Perca lucioperca</name>
    <dbReference type="NCBI Taxonomy" id="283035"/>
    <lineage>
        <taxon>Eukaryota</taxon>
        <taxon>Metazoa</taxon>
        <taxon>Chordata</taxon>
        <taxon>Craniata</taxon>
        <taxon>Vertebrata</taxon>
        <taxon>Euteleostomi</taxon>
        <taxon>Actinopterygii</taxon>
        <taxon>Neopterygii</taxon>
        <taxon>Teleostei</taxon>
        <taxon>Neoteleostei</taxon>
        <taxon>Acanthomorphata</taxon>
        <taxon>Eupercaria</taxon>
        <taxon>Perciformes</taxon>
        <taxon>Percoidei</taxon>
        <taxon>Percidae</taxon>
        <taxon>Luciopercinae</taxon>
        <taxon>Sander</taxon>
    </lineage>
</organism>
<feature type="domain" description="DH" evidence="9">
    <location>
        <begin position="788"/>
        <end position="973"/>
    </location>
</feature>
<comment type="subcellular location">
    <subcellularLocation>
        <location evidence="1">Cytoplasm</location>
    </subcellularLocation>
</comment>
<dbReference type="CDD" id="cd01224">
    <property type="entry name" value="PH_Collybistin_ASEF"/>
    <property type="match status" value="1"/>
</dbReference>
<feature type="compositionally biased region" description="Pro residues" evidence="6">
    <location>
        <begin position="389"/>
        <end position="398"/>
    </location>
</feature>
<dbReference type="InterPro" id="IPR001452">
    <property type="entry name" value="SH3_domain"/>
</dbReference>
<feature type="compositionally biased region" description="Polar residues" evidence="6">
    <location>
        <begin position="457"/>
        <end position="469"/>
    </location>
</feature>
<dbReference type="Gene3D" id="1.20.900.10">
    <property type="entry name" value="Dbl homology (DH) domain"/>
    <property type="match status" value="1"/>
</dbReference>
<dbReference type="InterPro" id="IPR055251">
    <property type="entry name" value="SOS1_NGEF_PH"/>
</dbReference>
<feature type="domain" description="SH3" evidence="7">
    <location>
        <begin position="697"/>
        <end position="756"/>
    </location>
</feature>
<sequence length="1204" mass="135197">MNLCLVLQAEQQDRVLSTSEDSLPCLHHCKADPLIRSRPLSDIYPFHSHADRSAVPCLLSGCVAQVQPMTAGPDENRLNGINSSAWTNPVIGQPEGKPYSSRIMKLFSNSRKGPVPAHSPTTDSTTSTHSSDSNSVPQSWSGLSGLGVVDSFKKLRSSVLQGIQSRGEMTNGTGVANIDPGLDDAANHLHFAEGYSVSNGNFAGQKLAVISRCGSDIEDYDDEETDEGDGLTRNTRLSRSIRRAYGAGRISLLDTGNRRLAGRSTNEATDSQKPDQTSRVNVQTKNMNDNTNVKVLSRLSKSAENLHIFKAPFKRKAQFPGPPSLQEEPKRTSTSSETPNIQRTASASSVDLRDHAVSRRKSPVMTKGPMLKLVGSMTDLTVRRRRSPSPSPSSPSPLSPLTRLHDDYSRRVPCLTTSERQRRPSPVRARVMSVEHTPLVHLQPESDASPEALLQTEEVSPTTSNTPLISSTCLSESPTSPTSPTSHTSPTDASTEIASIKPRRRSGRPRPRPISDYGQLISRKHSIPEEVAVVHAEERTANTSLTKDCSGNDSCGNGDIPENCSINRDVQGMRQRPISVIGAVDLFSSDAEEKDDRLPSPLSRPPIPSHQVPPYRAVSARFRPSTLSQSTPIGLDRVGRRKLHRVLSDGVSECLATLDDSVSEEEEEGSFDELTDFTTYLQPGVELSVLNEWISSGHTVYAEALWDHVTMEEQELAFKAGDVIRVLEASHKDWWWGRGADKESWFPSSFVRVRVNQEGSSAESVESVADQEDPTPRDTHSAQHKEQMRTNVVQEIMNTERIYIKHLKDICEGYIRQCRKHPDMFTELQLKTIFSNIEDIYRFQRQFIRDLEKKYNKDQPHLSEIGSCFLLQVGEGFSIYSDYCNTHPAACAELQRLMKSGKYKHFFEACRLLQQMIDISIAGFLLTPVQKICKYPLQLGELLKYTPKDHSDYSGVSKAYEAMKNVASLINERKRRQESVDTIAHWQVAILHWEGPDVLERSSELIHSGELTRVVRQGKMQQRSFFLFDHQLVFCKKDILRRDLLHYRGQLDMDQTEVVDVPDGRDLDLGLTLRNALRLRNASTLEFMCVLCCRKAEDKQRWLQAFAKERCRVKEDQEMGMEISEEQRRQAIVNARRAKQKKSKTIGYSASVPPHHQNLHPLHQRHITIPTSVPQQQVFSLAEPPKRKPYHLLYSITRNAFFRK</sequence>
<dbReference type="PROSITE" id="PS50010">
    <property type="entry name" value="DH_2"/>
    <property type="match status" value="1"/>
</dbReference>
<dbReference type="Gene3D" id="2.30.29.30">
    <property type="entry name" value="Pleckstrin-homology domain (PH domain)/Phosphotyrosine-binding domain (PTB)"/>
    <property type="match status" value="1"/>
</dbReference>
<evidence type="ECO:0000259" key="8">
    <source>
        <dbReference type="PROSITE" id="PS50003"/>
    </source>
</evidence>
<dbReference type="Proteomes" id="UP000694568">
    <property type="component" value="Unplaced"/>
</dbReference>
<evidence type="ECO:0000313" key="11">
    <source>
        <dbReference type="Proteomes" id="UP000694568"/>
    </source>
</evidence>
<evidence type="ECO:0000256" key="5">
    <source>
        <dbReference type="PROSITE-ProRule" id="PRU00192"/>
    </source>
</evidence>
<proteinExistence type="predicted"/>
<dbReference type="InterPro" id="IPR001849">
    <property type="entry name" value="PH_domain"/>
</dbReference>
<dbReference type="SUPFAM" id="SSF50729">
    <property type="entry name" value="PH domain-like"/>
    <property type="match status" value="1"/>
</dbReference>
<accession>A0A8C9WZS2</accession>
<dbReference type="GeneTree" id="ENSGT00940000154103"/>
<dbReference type="GO" id="GO:0005085">
    <property type="term" value="F:guanyl-nucleotide exchange factor activity"/>
    <property type="evidence" value="ECO:0007669"/>
    <property type="project" value="UniProtKB-KW"/>
</dbReference>
<feature type="domain" description="PH" evidence="8">
    <location>
        <begin position="1004"/>
        <end position="1111"/>
    </location>
</feature>
<feature type="region of interest" description="Disordered" evidence="6">
    <location>
        <begin position="591"/>
        <end position="613"/>
    </location>
</feature>
<dbReference type="SMART" id="SM00325">
    <property type="entry name" value="RhoGEF"/>
    <property type="match status" value="1"/>
</dbReference>
<evidence type="ECO:0000256" key="6">
    <source>
        <dbReference type="SAM" id="MobiDB-lite"/>
    </source>
</evidence>
<feature type="compositionally biased region" description="Low complexity" evidence="6">
    <location>
        <begin position="118"/>
        <end position="135"/>
    </location>
</feature>
<reference evidence="10" key="1">
    <citation type="submission" date="2025-08" db="UniProtKB">
        <authorList>
            <consortium name="Ensembl"/>
        </authorList>
    </citation>
    <scope>IDENTIFICATION</scope>
</reference>
<dbReference type="PANTHER" id="PTHR47544:SF5">
    <property type="entry name" value="SPERMATOGENESIS-ASSOCIATED 13"/>
    <property type="match status" value="1"/>
</dbReference>
<feature type="region of interest" description="Disordered" evidence="6">
    <location>
        <begin position="109"/>
        <end position="140"/>
    </location>
</feature>
<feature type="region of interest" description="Disordered" evidence="6">
    <location>
        <begin position="381"/>
        <end position="429"/>
    </location>
</feature>
<evidence type="ECO:0000256" key="2">
    <source>
        <dbReference type="ARBA" id="ARBA00022443"/>
    </source>
</evidence>
<dbReference type="Pfam" id="PF22697">
    <property type="entry name" value="SOS1_NGEF_PH"/>
    <property type="match status" value="1"/>
</dbReference>
<dbReference type="PROSITE" id="PS50002">
    <property type="entry name" value="SH3"/>
    <property type="match status" value="1"/>
</dbReference>
<dbReference type="CDD" id="cd00160">
    <property type="entry name" value="RhoGEF"/>
    <property type="match status" value="1"/>
</dbReference>
<feature type="compositionally biased region" description="Basic residues" evidence="6">
    <location>
        <begin position="501"/>
        <end position="511"/>
    </location>
</feature>
<evidence type="ECO:0000256" key="3">
    <source>
        <dbReference type="ARBA" id="ARBA00022490"/>
    </source>
</evidence>
<feature type="region of interest" description="Disordered" evidence="6">
    <location>
        <begin position="313"/>
        <end position="366"/>
    </location>
</feature>
<keyword evidence="2 5" id="KW-0728">SH3 domain</keyword>
<name>A0A8C9WZS2_SANLU</name>
<feature type="compositionally biased region" description="Polar residues" evidence="6">
    <location>
        <begin position="332"/>
        <end position="349"/>
    </location>
</feature>
<evidence type="ECO:0000256" key="4">
    <source>
        <dbReference type="ARBA" id="ARBA00022658"/>
    </source>
</evidence>
<evidence type="ECO:0000256" key="1">
    <source>
        <dbReference type="ARBA" id="ARBA00004496"/>
    </source>
</evidence>
<gene>
    <name evidence="10" type="primary">spata13</name>
</gene>
<dbReference type="SUPFAM" id="SSF48065">
    <property type="entry name" value="DBL homology domain (DH-domain)"/>
    <property type="match status" value="1"/>
</dbReference>
<dbReference type="InterPro" id="IPR036028">
    <property type="entry name" value="SH3-like_dom_sf"/>
</dbReference>
<keyword evidence="11" id="KW-1185">Reference proteome</keyword>
<feature type="region of interest" description="Disordered" evidence="6">
    <location>
        <begin position="256"/>
        <end position="289"/>
    </location>
</feature>
<keyword evidence="4" id="KW-0344">Guanine-nucleotide releasing factor</keyword>
<dbReference type="PANTHER" id="PTHR47544">
    <property type="entry name" value="RHO GUANINE NUCLEOTIDE EXCHANGE FACTOR 4"/>
    <property type="match status" value="1"/>
</dbReference>
<dbReference type="InterPro" id="IPR000219">
    <property type="entry name" value="DH_dom"/>
</dbReference>
<evidence type="ECO:0000259" key="9">
    <source>
        <dbReference type="PROSITE" id="PS50010"/>
    </source>
</evidence>
<dbReference type="GO" id="GO:0005737">
    <property type="term" value="C:cytoplasm"/>
    <property type="evidence" value="ECO:0007669"/>
    <property type="project" value="UniProtKB-SubCell"/>
</dbReference>
<dbReference type="Pfam" id="PF00621">
    <property type="entry name" value="RhoGEF"/>
    <property type="match status" value="1"/>
</dbReference>
<feature type="compositionally biased region" description="Basic and acidic residues" evidence="6">
    <location>
        <begin position="774"/>
        <end position="786"/>
    </location>
</feature>
<feature type="region of interest" description="Disordered" evidence="6">
    <location>
        <begin position="761"/>
        <end position="786"/>
    </location>
</feature>
<evidence type="ECO:0000259" key="7">
    <source>
        <dbReference type="PROSITE" id="PS50002"/>
    </source>
</evidence>
<feature type="compositionally biased region" description="Polar residues" evidence="6">
    <location>
        <begin position="263"/>
        <end position="289"/>
    </location>
</feature>
<dbReference type="InterPro" id="IPR011993">
    <property type="entry name" value="PH-like_dom_sf"/>
</dbReference>
<dbReference type="InterPro" id="IPR035899">
    <property type="entry name" value="DBL_dom_sf"/>
</dbReference>
<dbReference type="FunFam" id="1.20.900.10:FF:000002">
    <property type="entry name" value="Rho guanine nucleotide exchange factor 9"/>
    <property type="match status" value="1"/>
</dbReference>
<protein>
    <submittedName>
        <fullName evidence="10">Spermatogenesis associated 13</fullName>
    </submittedName>
</protein>